<evidence type="ECO:0000256" key="4">
    <source>
        <dbReference type="ARBA" id="ARBA00022989"/>
    </source>
</evidence>
<keyword evidence="9" id="KW-1185">Reference proteome</keyword>
<accession>A0ABR9DPH5</accession>
<reference evidence="8 9" key="1">
    <citation type="submission" date="2020-09" db="EMBL/GenBank/DDBJ databases">
        <title>Flavimobilis rhizosphaerae sp. nov., isolated from rhizosphere soil of Spartina alterniflora.</title>
        <authorList>
            <person name="Hanqin C."/>
        </authorList>
    </citation>
    <scope>NUCLEOTIDE SEQUENCE [LARGE SCALE GENOMIC DNA]</scope>
    <source>
        <strain evidence="8 9">GY 10621</strain>
    </source>
</reference>
<feature type="transmembrane region" description="Helical" evidence="6">
    <location>
        <begin position="52"/>
        <end position="74"/>
    </location>
</feature>
<proteinExistence type="predicted"/>
<dbReference type="Proteomes" id="UP000642107">
    <property type="component" value="Unassembled WGS sequence"/>
</dbReference>
<feature type="domain" description="DUF3817" evidence="7">
    <location>
        <begin position="47"/>
        <end position="137"/>
    </location>
</feature>
<dbReference type="InterPro" id="IPR023845">
    <property type="entry name" value="DUF3817_TM"/>
</dbReference>
<evidence type="ECO:0000256" key="3">
    <source>
        <dbReference type="ARBA" id="ARBA00022692"/>
    </source>
</evidence>
<feature type="transmembrane region" description="Helical" evidence="6">
    <location>
        <begin position="80"/>
        <end position="107"/>
    </location>
</feature>
<evidence type="ECO:0000313" key="9">
    <source>
        <dbReference type="Proteomes" id="UP000642107"/>
    </source>
</evidence>
<keyword evidence="4 6" id="KW-1133">Transmembrane helix</keyword>
<evidence type="ECO:0000313" key="8">
    <source>
        <dbReference type="EMBL" id="MBD9698878.1"/>
    </source>
</evidence>
<sequence>MPGESRGSERTRLAWTGPPTFPERFFQELPVPTPDLTDRIAKTRAALARYRVLALVTGVFLLILCVEMIVKYVLRAPDDLMAWIAWIPFAHGWVYVVYLVTVVDLWVKMRWGTGRLATMVLAGVVPVMSFVVEKKVHAEATALLDGAERAVAAGTSQTPGSTGAVGSTAS</sequence>
<dbReference type="EMBL" id="JACZDF010000002">
    <property type="protein sequence ID" value="MBD9698878.1"/>
    <property type="molecule type" value="Genomic_DNA"/>
</dbReference>
<evidence type="ECO:0000256" key="5">
    <source>
        <dbReference type="ARBA" id="ARBA00023136"/>
    </source>
</evidence>
<keyword evidence="5 6" id="KW-0472">Membrane</keyword>
<dbReference type="Pfam" id="PF12823">
    <property type="entry name" value="DUF3817"/>
    <property type="match status" value="1"/>
</dbReference>
<keyword evidence="3 6" id="KW-0812">Transmembrane</keyword>
<evidence type="ECO:0000256" key="1">
    <source>
        <dbReference type="ARBA" id="ARBA00004651"/>
    </source>
</evidence>
<name>A0ABR9DPH5_9MICO</name>
<organism evidence="8 9">
    <name type="scientific">Flavimobilis rhizosphaerae</name>
    <dbReference type="NCBI Taxonomy" id="2775421"/>
    <lineage>
        <taxon>Bacteria</taxon>
        <taxon>Bacillati</taxon>
        <taxon>Actinomycetota</taxon>
        <taxon>Actinomycetes</taxon>
        <taxon>Micrococcales</taxon>
        <taxon>Jonesiaceae</taxon>
        <taxon>Flavimobilis</taxon>
    </lineage>
</organism>
<gene>
    <name evidence="8" type="ORF">IGS67_05130</name>
</gene>
<evidence type="ECO:0000256" key="2">
    <source>
        <dbReference type="ARBA" id="ARBA00022475"/>
    </source>
</evidence>
<comment type="subcellular location">
    <subcellularLocation>
        <location evidence="1">Cell membrane</location>
        <topology evidence="1">Multi-pass membrane protein</topology>
    </subcellularLocation>
</comment>
<dbReference type="PANTHER" id="PTHR40077:SF2">
    <property type="entry name" value="MEMBRANE PROTEIN"/>
    <property type="match status" value="1"/>
</dbReference>
<comment type="caution">
    <text evidence="8">The sequence shown here is derived from an EMBL/GenBank/DDBJ whole genome shotgun (WGS) entry which is preliminary data.</text>
</comment>
<dbReference type="NCBIfam" id="TIGR03954">
    <property type="entry name" value="integ_memb_HG"/>
    <property type="match status" value="1"/>
</dbReference>
<evidence type="ECO:0000256" key="6">
    <source>
        <dbReference type="SAM" id="Phobius"/>
    </source>
</evidence>
<keyword evidence="2" id="KW-1003">Cell membrane</keyword>
<protein>
    <submittedName>
        <fullName evidence="8">DUF3817 domain-containing protein</fullName>
    </submittedName>
</protein>
<dbReference type="PANTHER" id="PTHR40077">
    <property type="entry name" value="MEMBRANE PROTEIN-RELATED"/>
    <property type="match status" value="1"/>
</dbReference>
<evidence type="ECO:0000259" key="7">
    <source>
        <dbReference type="Pfam" id="PF12823"/>
    </source>
</evidence>